<dbReference type="EMBL" id="JASJOS010000028">
    <property type="protein sequence ID" value="MDJ1486120.1"/>
    <property type="molecule type" value="Genomic_DNA"/>
</dbReference>
<protein>
    <submittedName>
        <fullName evidence="1">Uncharacterized protein</fullName>
    </submittedName>
</protein>
<organism evidence="1 2">
    <name type="scientific">Xanthocytophaga flava</name>
    <dbReference type="NCBI Taxonomy" id="3048013"/>
    <lineage>
        <taxon>Bacteria</taxon>
        <taxon>Pseudomonadati</taxon>
        <taxon>Bacteroidota</taxon>
        <taxon>Cytophagia</taxon>
        <taxon>Cytophagales</taxon>
        <taxon>Rhodocytophagaceae</taxon>
        <taxon>Xanthocytophaga</taxon>
    </lineage>
</organism>
<proteinExistence type="predicted"/>
<gene>
    <name evidence="1" type="ORF">QNI16_36900</name>
</gene>
<accession>A0AAE3QVH0</accession>
<evidence type="ECO:0000313" key="2">
    <source>
        <dbReference type="Proteomes" id="UP001241110"/>
    </source>
</evidence>
<reference evidence="1" key="1">
    <citation type="submission" date="2023-05" db="EMBL/GenBank/DDBJ databases">
        <authorList>
            <person name="Zhang X."/>
        </authorList>
    </citation>
    <scope>NUCLEOTIDE SEQUENCE</scope>
    <source>
        <strain evidence="1">YF14B1</strain>
    </source>
</reference>
<dbReference type="RefSeq" id="WP_313989487.1">
    <property type="nucleotide sequence ID" value="NZ_JASJOR010000002.1"/>
</dbReference>
<sequence>MALSIPDYKIWVGSVLKYGGMLAVVGLESLDGSIIRLDDLKSGNSGSPWYCYATPGVRLGLGLGASVGVSIILVLNTQFYVDLHGLDIGGPGLNIAFEDRFGKIPLSENEYKAFEAMAKGAMNMNQYNGVTNVANAVINGLNYSGSGPLAFMFDVPGAGTGLELSAVYTLEYRLQLKALTQ</sequence>
<evidence type="ECO:0000313" key="1">
    <source>
        <dbReference type="EMBL" id="MDJ1486120.1"/>
    </source>
</evidence>
<dbReference type="AlphaFoldDB" id="A0AAE3QVH0"/>
<dbReference type="Proteomes" id="UP001241110">
    <property type="component" value="Unassembled WGS sequence"/>
</dbReference>
<comment type="caution">
    <text evidence="1">The sequence shown here is derived from an EMBL/GenBank/DDBJ whole genome shotgun (WGS) entry which is preliminary data.</text>
</comment>
<name>A0AAE3QVH0_9BACT</name>